<evidence type="ECO:0000313" key="4">
    <source>
        <dbReference type="Proteomes" id="UP000028547"/>
    </source>
</evidence>
<reference evidence="3 4" key="1">
    <citation type="submission" date="2014-07" db="EMBL/GenBank/DDBJ databases">
        <title>Draft Genome Sequence of Gephyronic Acid Producer, Cystobacter violaceus Strain Cb vi76.</title>
        <authorList>
            <person name="Stevens D.C."/>
            <person name="Young J."/>
            <person name="Carmichael R."/>
            <person name="Tan J."/>
            <person name="Taylor R.E."/>
        </authorList>
    </citation>
    <scope>NUCLEOTIDE SEQUENCE [LARGE SCALE GENOMIC DNA]</scope>
    <source>
        <strain evidence="3 4">Cb vi76</strain>
    </source>
</reference>
<dbReference type="PROSITE" id="PS51352">
    <property type="entry name" value="THIOREDOXIN_2"/>
    <property type="match status" value="1"/>
</dbReference>
<dbReference type="InterPro" id="IPR000866">
    <property type="entry name" value="AhpC/TSA"/>
</dbReference>
<evidence type="ECO:0000259" key="2">
    <source>
        <dbReference type="PROSITE" id="PS51352"/>
    </source>
</evidence>
<feature type="region of interest" description="Disordered" evidence="1">
    <location>
        <begin position="155"/>
        <end position="176"/>
    </location>
</feature>
<dbReference type="GO" id="GO:0016491">
    <property type="term" value="F:oxidoreductase activity"/>
    <property type="evidence" value="ECO:0007669"/>
    <property type="project" value="InterPro"/>
</dbReference>
<accession>A0A084SFV9</accession>
<dbReference type="AlphaFoldDB" id="A0A084SFV9"/>
<dbReference type="RefSeq" id="WP_043412838.1">
    <property type="nucleotide sequence ID" value="NZ_JPMI01000388.1"/>
</dbReference>
<dbReference type="InterPro" id="IPR036249">
    <property type="entry name" value="Thioredoxin-like_sf"/>
</dbReference>
<comment type="caution">
    <text evidence="3">The sequence shown here is derived from an EMBL/GenBank/DDBJ whole genome shotgun (WGS) entry which is preliminary data.</text>
</comment>
<dbReference type="InterPro" id="IPR050553">
    <property type="entry name" value="Thioredoxin_ResA/DsbE_sf"/>
</dbReference>
<name>A0A084SFV9_9BACT</name>
<dbReference type="Proteomes" id="UP000028547">
    <property type="component" value="Unassembled WGS sequence"/>
</dbReference>
<dbReference type="InterPro" id="IPR013766">
    <property type="entry name" value="Thioredoxin_domain"/>
</dbReference>
<dbReference type="PANTHER" id="PTHR42852:SF13">
    <property type="entry name" value="PROTEIN DIPZ"/>
    <property type="match status" value="1"/>
</dbReference>
<gene>
    <name evidence="3" type="ORF">Q664_48800</name>
</gene>
<dbReference type="CDD" id="cd02966">
    <property type="entry name" value="TlpA_like_family"/>
    <property type="match status" value="1"/>
</dbReference>
<dbReference type="GO" id="GO:0016209">
    <property type="term" value="F:antioxidant activity"/>
    <property type="evidence" value="ECO:0007669"/>
    <property type="project" value="InterPro"/>
</dbReference>
<feature type="domain" description="Thioredoxin" evidence="2">
    <location>
        <begin position="17"/>
        <end position="155"/>
    </location>
</feature>
<sequence length="274" mass="30200">MSLARYLALVVVLLGFRVFAQPAPAFDKKGLDGSRYMLSSLSGKIVVLNFWFKDCGACRYERKALNSVVGRYQPVGDVVFIGFSLDDRDELKAFLRKNPFRYAVVPDAHDVALDYGVSGYPTHVIIGRDGEIAERWTGANDAFERLTAAIDTLREQGEPAPDASSSSAQVHADPGVTQDILISPERPMRGATVKIYYAPKATAMRQASEIQVIWKVQANGSSSQGVAPMRKRGDLLACELKIPEDAMRLSVRLLSRGEEVIEERVLSIFEASDE</sequence>
<dbReference type="Pfam" id="PF00578">
    <property type="entry name" value="AhpC-TSA"/>
    <property type="match status" value="1"/>
</dbReference>
<organism evidence="3 4">
    <name type="scientific">Archangium violaceum Cb vi76</name>
    <dbReference type="NCBI Taxonomy" id="1406225"/>
    <lineage>
        <taxon>Bacteria</taxon>
        <taxon>Pseudomonadati</taxon>
        <taxon>Myxococcota</taxon>
        <taxon>Myxococcia</taxon>
        <taxon>Myxococcales</taxon>
        <taxon>Cystobacterineae</taxon>
        <taxon>Archangiaceae</taxon>
        <taxon>Archangium</taxon>
    </lineage>
</organism>
<evidence type="ECO:0000256" key="1">
    <source>
        <dbReference type="SAM" id="MobiDB-lite"/>
    </source>
</evidence>
<evidence type="ECO:0000313" key="3">
    <source>
        <dbReference type="EMBL" id="KFA87344.1"/>
    </source>
</evidence>
<dbReference type="SUPFAM" id="SSF52833">
    <property type="entry name" value="Thioredoxin-like"/>
    <property type="match status" value="1"/>
</dbReference>
<protein>
    <recommendedName>
        <fullName evidence="2">Thioredoxin domain-containing protein</fullName>
    </recommendedName>
</protein>
<proteinExistence type="predicted"/>
<dbReference type="EMBL" id="JPMI01000388">
    <property type="protein sequence ID" value="KFA87344.1"/>
    <property type="molecule type" value="Genomic_DNA"/>
</dbReference>
<dbReference type="Gene3D" id="3.40.30.10">
    <property type="entry name" value="Glutaredoxin"/>
    <property type="match status" value="1"/>
</dbReference>
<dbReference type="PANTHER" id="PTHR42852">
    <property type="entry name" value="THIOL:DISULFIDE INTERCHANGE PROTEIN DSBE"/>
    <property type="match status" value="1"/>
</dbReference>